<dbReference type="AlphaFoldDB" id="A0A6A6H8E3"/>
<evidence type="ECO:0000313" key="1">
    <source>
        <dbReference type="EMBL" id="KAF2234149.1"/>
    </source>
</evidence>
<proteinExistence type="predicted"/>
<sequence>MTDPFSVVVGTVGILSSGVTLCNRLYIYYQDYKSVDIELSRICRQLETTKATITQLQDLLKDSHNDKIKVLTACIDSAQEGIRDLETFWRRTQTGTGSGLILRRNGQKVIFPFQKESLKKLRDTLRSLLSDVGLAIQVLTYDKSAEIASKIETLGQSLANVGKKTPDLDDQRDAATLKDELQDIQLQLLKKPALFQKVCEKSKEGGLEDEDGIAAVRVPEVGSHSQCCTCLQMLQISFDSPYSLKSWGQLEGGPCQCPRHPFADPIICWRFRLPFCTFLLSWTIEINISIGQGSGGTAIPPFLRPIRMVPPDAPAFKAMKRLRLTLLREGETDMGRSYESARSDLLHLFRTRDALPTDINDRGRTLMIELITMVKFAWGSPRSVEHYLDFCRFLMACGVPSNEHDNNGNSAWTIHGDILSALHCFWRPGRAYAKTVGAITVIQFLLDSGIVTPEAVIQVHRWFRNALKNTLISTESPLALLAEHFTAWPDSGESCGNGRLSQAITRQCESECREILYRATASVNDRNELGQTPLHISTIWPAGIAMLLDVGSDPYVFDLMGRSPLIYMCHTFRTRHLSETQVLEAVDLFLDQDIPIPCEDWCCKDADYGVATEKWRAAMARVFHLDPIVAKHLVRALKVRRGRLRTVALEVLPVHTLELLNISSYHVPDINVGAICASLRRFGVMLTRALRGPSLRTTVYHAIASARSSVPSMHLDTVYEFDFRDFDAVDHTGLSPLAGIAIMQPGEWQTIMDQRINDVQHPRSDLDVASWLICKDADMTLSTSDPSLCKPWTVPVNIAHRIGVDLRDLSMTEPMTGHQDLSDSWVALRLVIPRAGHLLDSLGDEGLARVSMLLTLFEKLMTVPIHDTCSCVCSKGGCSAISALLIGYQQGYDLVEFRDTIYETHSPFFHALILGEFVTLIRKFPSLSEQINQSQCLCTAFIRFWTFERLGITHVCCHGNRKSFRQCNGEQHILDPAEIQEIQEEERYTIAQLEELVTEFEMKYEELALNVEDFLEGYWDERMIEVLAVEGPLELVESHKEAAANIGVFLS</sequence>
<dbReference type="Gene3D" id="1.25.40.20">
    <property type="entry name" value="Ankyrin repeat-containing domain"/>
    <property type="match status" value="1"/>
</dbReference>
<evidence type="ECO:0008006" key="3">
    <source>
        <dbReference type="Google" id="ProtNLM"/>
    </source>
</evidence>
<dbReference type="EMBL" id="ML991801">
    <property type="protein sequence ID" value="KAF2234149.1"/>
    <property type="molecule type" value="Genomic_DNA"/>
</dbReference>
<accession>A0A6A6H8E3</accession>
<gene>
    <name evidence="1" type="ORF">EV356DRAFT_181625</name>
</gene>
<protein>
    <recommendedName>
        <fullName evidence="3">Fungal N-terminal domain-containing protein</fullName>
    </recommendedName>
</protein>
<organism evidence="1 2">
    <name type="scientific">Viridothelium virens</name>
    <name type="common">Speckled blister lichen</name>
    <name type="synonym">Trypethelium virens</name>
    <dbReference type="NCBI Taxonomy" id="1048519"/>
    <lineage>
        <taxon>Eukaryota</taxon>
        <taxon>Fungi</taxon>
        <taxon>Dikarya</taxon>
        <taxon>Ascomycota</taxon>
        <taxon>Pezizomycotina</taxon>
        <taxon>Dothideomycetes</taxon>
        <taxon>Dothideomycetes incertae sedis</taxon>
        <taxon>Trypetheliales</taxon>
        <taxon>Trypetheliaceae</taxon>
        <taxon>Viridothelium</taxon>
    </lineage>
</organism>
<dbReference type="Proteomes" id="UP000800092">
    <property type="component" value="Unassembled WGS sequence"/>
</dbReference>
<name>A0A6A6H8E3_VIRVR</name>
<evidence type="ECO:0000313" key="2">
    <source>
        <dbReference type="Proteomes" id="UP000800092"/>
    </source>
</evidence>
<dbReference type="SUPFAM" id="SSF48403">
    <property type="entry name" value="Ankyrin repeat"/>
    <property type="match status" value="1"/>
</dbReference>
<keyword evidence="2" id="KW-1185">Reference proteome</keyword>
<dbReference type="InterPro" id="IPR036770">
    <property type="entry name" value="Ankyrin_rpt-contain_sf"/>
</dbReference>
<reference evidence="1" key="1">
    <citation type="journal article" date="2020" name="Stud. Mycol.">
        <title>101 Dothideomycetes genomes: a test case for predicting lifestyles and emergence of pathogens.</title>
        <authorList>
            <person name="Haridas S."/>
            <person name="Albert R."/>
            <person name="Binder M."/>
            <person name="Bloem J."/>
            <person name="Labutti K."/>
            <person name="Salamov A."/>
            <person name="Andreopoulos B."/>
            <person name="Baker S."/>
            <person name="Barry K."/>
            <person name="Bills G."/>
            <person name="Bluhm B."/>
            <person name="Cannon C."/>
            <person name="Castanera R."/>
            <person name="Culley D."/>
            <person name="Daum C."/>
            <person name="Ezra D."/>
            <person name="Gonzalez J."/>
            <person name="Henrissat B."/>
            <person name="Kuo A."/>
            <person name="Liang C."/>
            <person name="Lipzen A."/>
            <person name="Lutzoni F."/>
            <person name="Magnuson J."/>
            <person name="Mondo S."/>
            <person name="Nolan M."/>
            <person name="Ohm R."/>
            <person name="Pangilinan J."/>
            <person name="Park H.-J."/>
            <person name="Ramirez L."/>
            <person name="Alfaro M."/>
            <person name="Sun H."/>
            <person name="Tritt A."/>
            <person name="Yoshinaga Y."/>
            <person name="Zwiers L.-H."/>
            <person name="Turgeon B."/>
            <person name="Goodwin S."/>
            <person name="Spatafora J."/>
            <person name="Crous P."/>
            <person name="Grigoriev I."/>
        </authorList>
    </citation>
    <scope>NUCLEOTIDE SEQUENCE</scope>
    <source>
        <strain evidence="1">Tuck. ex Michener</strain>
    </source>
</reference>
<dbReference type="OrthoDB" id="1577640at2759"/>